<sequence>MNAQLDGLSVSSSSTGSLGSAAGAGSGGGAGLRLLSANVRQLHQALTALLSEAEREQFTHCLNAYHARRNVFDLVSTLRVLLDSPVKRRLLPMLRLVIPRSDQLLFDQYTAEGLYLPATAPYRQPVWGGPDGAGLGEVRLVSLRRAKAHEGLGFSIRGGSEHGVGIYVSLVEPGSLAEKEGLRVGDQILRVNDKSLSRVTHAEAVKALKGSKKLVLSVYSAGRVPGGYITNHIYTWVDPQGRSISPPSGLPQPHGSALRQREGDRRSTLHLLQGGDEKKVGDQILEVNGRSFLSILHDEAVKLLKSSQHLILTVKDVGRLPHARTTVDETKWIASSRIGDTATNSAGFPGDLTTEGTDKLGFYKGPAGSQVTLSSLGNQARVLLAEQARHLLNEQERATMSYYLEEYRGGSVSVEALVMALFELLNTHAKFSLLSEVRGTISPQDLERFDHLVLRREIESMKARQPPGPGTGDTYSMVSYSDTGSSTGSHGTSTTVSSARERLLWLIDLMENTLDLEETGEAVQSNVNTLPDVSLDDVKSTAQGLPSYKPPPPPPPLVQPRKPGSPDLQPPSSASSHSGIVFSAPRNRSPPAGTAPTPEAPSAQDSPPSPIYASISPANPSTKRPLDAHLALVNQHPIGPFPRVQSPPHLKSPPSEATLAGGCLPPPSPSGHPDQTGTNQHFVMVEVHRPDSEPDVNEVRALPQTRTASTLSQLSDSGQTLSEDSGVDAGEVEASAPGRGRQMVSTKSRSSKEPPRNERSTEGATKPPGLLEPTSTLVRVKKSAATLGIAIEGGANTRQPLPRIVTIQRGGSAHNCGQLKVGHVILEVNGLTLRGKEHREAARIIAEAFKTKERDYIDFLVTEFNVML</sequence>
<feature type="region of interest" description="Disordered" evidence="14">
    <location>
        <begin position="244"/>
        <end position="265"/>
    </location>
</feature>
<dbReference type="GO" id="GO:0002142">
    <property type="term" value="C:stereocilia ankle link complex"/>
    <property type="evidence" value="ECO:0007669"/>
    <property type="project" value="TreeGrafter"/>
</dbReference>
<accession>A0A8B7QLC2</accession>
<reference evidence="17" key="1">
    <citation type="submission" date="2025-08" db="UniProtKB">
        <authorList>
            <consortium name="RefSeq"/>
        </authorList>
    </citation>
    <scope>IDENTIFICATION</scope>
    <source>
        <tissue evidence="17">Muscle</tissue>
    </source>
</reference>
<dbReference type="GO" id="GO:0030426">
    <property type="term" value="C:growth cone"/>
    <property type="evidence" value="ECO:0007669"/>
    <property type="project" value="UniProtKB-SubCell"/>
</dbReference>
<dbReference type="CTD" id="25861"/>
<feature type="region of interest" description="Disordered" evidence="14">
    <location>
        <begin position="460"/>
        <end position="495"/>
    </location>
</feature>
<keyword evidence="6" id="KW-0677">Repeat</keyword>
<feature type="compositionally biased region" description="Polar residues" evidence="14">
    <location>
        <begin position="704"/>
        <end position="723"/>
    </location>
</feature>
<dbReference type="SMART" id="SM00228">
    <property type="entry name" value="PDZ"/>
    <property type="match status" value="3"/>
</dbReference>
<dbReference type="Gene3D" id="1.20.1160.20">
    <property type="match status" value="2"/>
</dbReference>
<feature type="compositionally biased region" description="Pro residues" evidence="14">
    <location>
        <begin position="548"/>
        <end position="558"/>
    </location>
</feature>
<evidence type="ECO:0000256" key="12">
    <source>
        <dbReference type="ARBA" id="ARBA00065164"/>
    </source>
</evidence>
<keyword evidence="8" id="KW-0770">Synapse</keyword>
<evidence type="ECO:0000259" key="15">
    <source>
        <dbReference type="PROSITE" id="PS50106"/>
    </source>
</evidence>
<proteinExistence type="predicted"/>
<keyword evidence="5" id="KW-0597">Phosphoprotein</keyword>
<dbReference type="Pfam" id="PF00595">
    <property type="entry name" value="PDZ"/>
    <property type="match status" value="3"/>
</dbReference>
<feature type="compositionally biased region" description="Low complexity" evidence="14">
    <location>
        <begin position="611"/>
        <end position="621"/>
    </location>
</feature>
<protein>
    <recommendedName>
        <fullName evidence="13">Whirlin</fullName>
    </recommendedName>
</protein>
<feature type="domain" description="PDZ" evidence="15">
    <location>
        <begin position="777"/>
        <end position="848"/>
    </location>
</feature>
<dbReference type="GO" id="GO:0007605">
    <property type="term" value="P:sensory perception of sound"/>
    <property type="evidence" value="ECO:0007669"/>
    <property type="project" value="UniProtKB-KW"/>
</dbReference>
<dbReference type="GO" id="GO:0005929">
    <property type="term" value="C:cilium"/>
    <property type="evidence" value="ECO:0007669"/>
    <property type="project" value="TreeGrafter"/>
</dbReference>
<dbReference type="GO" id="GO:0032426">
    <property type="term" value="C:stereocilium tip"/>
    <property type="evidence" value="ECO:0007669"/>
    <property type="project" value="TreeGrafter"/>
</dbReference>
<comment type="subunit">
    <text evidence="12">Forms homooligomers. Interacts (via C-terminal PDZ domain) with MYO15A; this interaction is necessary for localization of WHRN to stereocilia tips. Interacts (via C-terminal PDZ domain) with MPP1/p55. Interacts with LRRC4C/NGL1. Interacts with MYO7A. Interacts with RPGR. Interacts with EPS8. Interacts with CASK. Interacts with CIB2. Component of USH2 complex, composed of ADGRV1, PDZD7, USH2A and WHRN. Interacts (via PDZ domains) with PDZD7; the interaction is direct. Interacts (via N-terminal PDZ domain) with USH2A (via cytoplasmic region). Interacts with ADGRV1/MASS1 (via cytoplasmic region).</text>
</comment>
<dbReference type="GO" id="GO:0001917">
    <property type="term" value="C:photoreceptor inner segment"/>
    <property type="evidence" value="ECO:0007669"/>
    <property type="project" value="TreeGrafter"/>
</dbReference>
<dbReference type="InterPro" id="IPR051844">
    <property type="entry name" value="USH2_Complex_Protein"/>
</dbReference>
<feature type="region of interest" description="Disordered" evidence="14">
    <location>
        <begin position="637"/>
        <end position="678"/>
    </location>
</feature>
<dbReference type="CDD" id="cd07356">
    <property type="entry name" value="HN_L-whirlin_R1_like"/>
    <property type="match status" value="1"/>
</dbReference>
<dbReference type="RefSeq" id="XP_019488967.1">
    <property type="nucleotide sequence ID" value="XM_019633422.1"/>
</dbReference>
<dbReference type="FunFam" id="1.20.1160.20:FF:000002">
    <property type="entry name" value="Whirlin a"/>
    <property type="match status" value="1"/>
</dbReference>
<evidence type="ECO:0000256" key="7">
    <source>
        <dbReference type="ARBA" id="ARBA00022740"/>
    </source>
</evidence>
<feature type="compositionally biased region" description="Basic and acidic residues" evidence="14">
    <location>
        <begin position="750"/>
        <end position="761"/>
    </location>
</feature>
<gene>
    <name evidence="17" type="primary">WHRN</name>
</gene>
<dbReference type="FunFam" id="2.30.42.10:FF:000079">
    <property type="entry name" value="Whirlin a"/>
    <property type="match status" value="1"/>
</dbReference>
<dbReference type="CDD" id="cd06740">
    <property type="entry name" value="PDZ1_FL-whirlin"/>
    <property type="match status" value="1"/>
</dbReference>
<dbReference type="CDD" id="cd07357">
    <property type="entry name" value="HN_L-whirlin_R2_like"/>
    <property type="match status" value="1"/>
</dbReference>
<organism evidence="16 17">
    <name type="scientific">Hipposideros armiger</name>
    <name type="common">Great Himalayan leaf-nosed bat</name>
    <dbReference type="NCBI Taxonomy" id="186990"/>
    <lineage>
        <taxon>Eukaryota</taxon>
        <taxon>Metazoa</taxon>
        <taxon>Chordata</taxon>
        <taxon>Craniata</taxon>
        <taxon>Vertebrata</taxon>
        <taxon>Euteleostomi</taxon>
        <taxon>Mammalia</taxon>
        <taxon>Eutheria</taxon>
        <taxon>Laurasiatheria</taxon>
        <taxon>Chiroptera</taxon>
        <taxon>Yinpterochiroptera</taxon>
        <taxon>Rhinolophoidea</taxon>
        <taxon>Hipposideridae</taxon>
        <taxon>Hipposideros</taxon>
    </lineage>
</organism>
<dbReference type="InterPro" id="IPR047056">
    <property type="entry name" value="Whirlin_HN-like_dom1"/>
</dbReference>
<evidence type="ECO:0000256" key="8">
    <source>
        <dbReference type="ARBA" id="ARBA00023018"/>
    </source>
</evidence>
<dbReference type="InterPro" id="IPR036034">
    <property type="entry name" value="PDZ_sf"/>
</dbReference>
<feature type="compositionally biased region" description="Low complexity" evidence="14">
    <location>
        <begin position="589"/>
        <end position="603"/>
    </location>
</feature>
<keyword evidence="7" id="KW-1009">Hearing</keyword>
<evidence type="ECO:0000256" key="3">
    <source>
        <dbReference type="ARBA" id="ARBA00004645"/>
    </source>
</evidence>
<feature type="region of interest" description="Disordered" evidence="14">
    <location>
        <begin position="540"/>
        <end position="624"/>
    </location>
</feature>
<evidence type="ECO:0000256" key="1">
    <source>
        <dbReference type="ARBA" id="ARBA00004496"/>
    </source>
</evidence>
<dbReference type="CDD" id="cd06742">
    <property type="entry name" value="PDZ3_FL-whirlin-like"/>
    <property type="match status" value="1"/>
</dbReference>
<evidence type="ECO:0000313" key="16">
    <source>
        <dbReference type="Proteomes" id="UP000694851"/>
    </source>
</evidence>
<comment type="subcellular location">
    <subcellularLocation>
        <location evidence="2">Cell projection</location>
        <location evidence="2">Growth cone</location>
    </subcellularLocation>
    <subcellularLocation>
        <location evidence="3">Cell projection</location>
        <location evidence="3">Stereocilium</location>
    </subcellularLocation>
    <subcellularLocation>
        <location evidence="1">Cytoplasm</location>
    </subcellularLocation>
    <subcellularLocation>
        <location evidence="10">Synapse</location>
    </subcellularLocation>
</comment>
<dbReference type="InterPro" id="IPR033028">
    <property type="entry name" value="Whirlin_HN-like_dom2"/>
</dbReference>
<dbReference type="GO" id="GO:0005886">
    <property type="term" value="C:plasma membrane"/>
    <property type="evidence" value="ECO:0007669"/>
    <property type="project" value="TreeGrafter"/>
</dbReference>
<dbReference type="FunFam" id="2.30.42.10:FF:000488">
    <property type="match status" value="1"/>
</dbReference>
<dbReference type="PROSITE" id="PS50106">
    <property type="entry name" value="PDZ"/>
    <property type="match status" value="3"/>
</dbReference>
<dbReference type="GO" id="GO:0005737">
    <property type="term" value="C:cytoplasm"/>
    <property type="evidence" value="ECO:0007669"/>
    <property type="project" value="UniProtKB-SubCell"/>
</dbReference>
<dbReference type="GO" id="GO:0045202">
    <property type="term" value="C:synapse"/>
    <property type="evidence" value="ECO:0007669"/>
    <property type="project" value="UniProtKB-SubCell"/>
</dbReference>
<dbReference type="PANTHER" id="PTHR23116:SF37">
    <property type="entry name" value="WHIRLIN"/>
    <property type="match status" value="1"/>
</dbReference>
<feature type="domain" description="PDZ" evidence="15">
    <location>
        <begin position="279"/>
        <end position="307"/>
    </location>
</feature>
<feature type="domain" description="PDZ" evidence="15">
    <location>
        <begin position="140"/>
        <end position="215"/>
    </location>
</feature>
<dbReference type="FunFam" id="1.20.1160.20:FF:000003">
    <property type="entry name" value="Whirlin a"/>
    <property type="match status" value="1"/>
</dbReference>
<evidence type="ECO:0000256" key="10">
    <source>
        <dbReference type="ARBA" id="ARBA00034103"/>
    </source>
</evidence>
<evidence type="ECO:0000256" key="6">
    <source>
        <dbReference type="ARBA" id="ARBA00022737"/>
    </source>
</evidence>
<keyword evidence="16" id="KW-1185">Reference proteome</keyword>
<dbReference type="OrthoDB" id="10029564at2759"/>
<dbReference type="GeneID" id="109377164"/>
<evidence type="ECO:0000313" key="17">
    <source>
        <dbReference type="RefSeq" id="XP_019488967.1"/>
    </source>
</evidence>
<dbReference type="PANTHER" id="PTHR23116">
    <property type="entry name" value="PDZ DOMAIN CONTAINING WHIRLIN AND HARMONIN-RELATED"/>
    <property type="match status" value="1"/>
</dbReference>
<dbReference type="Proteomes" id="UP000694851">
    <property type="component" value="Unplaced"/>
</dbReference>
<evidence type="ECO:0000256" key="5">
    <source>
        <dbReference type="ARBA" id="ARBA00022553"/>
    </source>
</evidence>
<feature type="compositionally biased region" description="Low complexity" evidence="14">
    <location>
        <begin position="479"/>
        <end position="495"/>
    </location>
</feature>
<keyword evidence="9" id="KW-0966">Cell projection</keyword>
<dbReference type="InterPro" id="IPR001478">
    <property type="entry name" value="PDZ"/>
</dbReference>
<evidence type="ECO:0000256" key="9">
    <source>
        <dbReference type="ARBA" id="ARBA00023273"/>
    </source>
</evidence>
<evidence type="ECO:0000256" key="11">
    <source>
        <dbReference type="ARBA" id="ARBA00053543"/>
    </source>
</evidence>
<dbReference type="GO" id="GO:0060088">
    <property type="term" value="P:auditory receptor cell stereocilium organization"/>
    <property type="evidence" value="ECO:0007669"/>
    <property type="project" value="TreeGrafter"/>
</dbReference>
<dbReference type="AlphaFoldDB" id="A0A8B7QLC2"/>
<keyword evidence="4" id="KW-0963">Cytoplasm</keyword>
<comment type="function">
    <text evidence="11">Involved in hearing and vision as member of the USH2 complex. Necessary for elongation and maintenance of inner and outer hair cell stereocilia in the organ of Corti in the inner ear. Involved in the maintenance of the hair bundle ankle region, which connects stereocilia in cochlear hair cells of the inner ear. In retina photoreceptors, required for the maintenance of periciliary membrane complex that seems to play a role in regulating intracellular protein transport.</text>
</comment>
<evidence type="ECO:0000256" key="2">
    <source>
        <dbReference type="ARBA" id="ARBA00004624"/>
    </source>
</evidence>
<feature type="region of interest" description="Disordered" evidence="14">
    <location>
        <begin position="703"/>
        <end position="775"/>
    </location>
</feature>
<dbReference type="SUPFAM" id="SSF50156">
    <property type="entry name" value="PDZ domain-like"/>
    <property type="match status" value="3"/>
</dbReference>
<evidence type="ECO:0000256" key="4">
    <source>
        <dbReference type="ARBA" id="ARBA00022490"/>
    </source>
</evidence>
<dbReference type="FunFam" id="2.30.42.10:FF:000111">
    <property type="entry name" value="Whirlin a"/>
    <property type="match status" value="1"/>
</dbReference>
<evidence type="ECO:0000256" key="13">
    <source>
        <dbReference type="ARBA" id="ARBA00074537"/>
    </source>
</evidence>
<name>A0A8B7QLC2_HIPAR</name>
<evidence type="ECO:0000256" key="14">
    <source>
        <dbReference type="SAM" id="MobiDB-lite"/>
    </source>
</evidence>
<dbReference type="Gene3D" id="2.30.42.10">
    <property type="match status" value="3"/>
</dbReference>